<evidence type="ECO:0000256" key="2">
    <source>
        <dbReference type="ARBA" id="ARBA00022741"/>
    </source>
</evidence>
<dbReference type="PANTHER" id="PTHR43067:SF3">
    <property type="entry name" value="MALTOSE ABC TRANSPORTER, ATP-BINDING PROTEIN"/>
    <property type="match status" value="1"/>
</dbReference>
<dbReference type="InterPro" id="IPR013563">
    <property type="entry name" value="Oligopep_ABC_C"/>
</dbReference>
<evidence type="ECO:0000259" key="5">
    <source>
        <dbReference type="Pfam" id="PF08352"/>
    </source>
</evidence>
<evidence type="ECO:0000256" key="1">
    <source>
        <dbReference type="ARBA" id="ARBA00022448"/>
    </source>
</evidence>
<dbReference type="Proteomes" id="UP000295217">
    <property type="component" value="Unassembled WGS sequence"/>
</dbReference>
<reference evidence="6 7" key="1">
    <citation type="submission" date="2019-02" db="EMBL/GenBank/DDBJ databases">
        <title>Draft genome sequences of novel Actinobacteria.</title>
        <authorList>
            <person name="Sahin N."/>
            <person name="Ay H."/>
            <person name="Saygin H."/>
        </authorList>
    </citation>
    <scope>NUCLEOTIDE SEQUENCE [LARGE SCALE GENOMIC DNA]</scope>
    <source>
        <strain evidence="6 7">8K307</strain>
    </source>
</reference>
<keyword evidence="1" id="KW-0813">Transport</keyword>
<organism evidence="6 7">
    <name type="scientific">Jiangella aurantiaca</name>
    <dbReference type="NCBI Taxonomy" id="2530373"/>
    <lineage>
        <taxon>Bacteria</taxon>
        <taxon>Bacillati</taxon>
        <taxon>Actinomycetota</taxon>
        <taxon>Actinomycetes</taxon>
        <taxon>Jiangellales</taxon>
        <taxon>Jiangellaceae</taxon>
        <taxon>Jiangella</taxon>
    </lineage>
</organism>
<proteinExistence type="predicted"/>
<dbReference type="GO" id="GO:0005524">
    <property type="term" value="F:ATP binding"/>
    <property type="evidence" value="ECO:0007669"/>
    <property type="project" value="UniProtKB-KW"/>
</dbReference>
<dbReference type="RefSeq" id="WP_132106322.1">
    <property type="nucleotide sequence ID" value="NZ_SMLB01000046.1"/>
</dbReference>
<dbReference type="GO" id="GO:0015833">
    <property type="term" value="P:peptide transport"/>
    <property type="evidence" value="ECO:0007669"/>
    <property type="project" value="InterPro"/>
</dbReference>
<keyword evidence="3" id="KW-0067">ATP-binding</keyword>
<evidence type="ECO:0000256" key="3">
    <source>
        <dbReference type="ARBA" id="ARBA00022840"/>
    </source>
</evidence>
<feature type="domain" description="Oligopeptide/dipeptide ABC transporter C-terminal" evidence="5">
    <location>
        <begin position="20"/>
        <end position="49"/>
    </location>
</feature>
<dbReference type="OrthoDB" id="3504674at2"/>
<keyword evidence="7" id="KW-1185">Reference proteome</keyword>
<comment type="caution">
    <text evidence="6">The sequence shown here is derived from an EMBL/GenBank/DDBJ whole genome shotgun (WGS) entry which is preliminary data.</text>
</comment>
<evidence type="ECO:0000313" key="7">
    <source>
        <dbReference type="Proteomes" id="UP000295217"/>
    </source>
</evidence>
<sequence length="113" mass="11671">MCSARHLCARIVVMYAGRMIEGGPKEEVIANPQHPYTKLLIDSSPGPAHGGGGSGGAMNVCRTEGPPRTELANGQRAHSGLHQEGSGPPADGTGKRTARAEVAQEAAQDEEAT</sequence>
<dbReference type="Pfam" id="PF08352">
    <property type="entry name" value="oligo_HPY"/>
    <property type="match status" value="1"/>
</dbReference>
<protein>
    <recommendedName>
        <fullName evidence="5">Oligopeptide/dipeptide ABC transporter C-terminal domain-containing protein</fullName>
    </recommendedName>
</protein>
<dbReference type="EMBL" id="SMLB01000046">
    <property type="protein sequence ID" value="TDD65852.1"/>
    <property type="molecule type" value="Genomic_DNA"/>
</dbReference>
<dbReference type="PANTHER" id="PTHR43067">
    <property type="entry name" value="OLIGOPEPTIDE/DIPEPTIDE ABC TRANSPORTER, ATPASE SUBUNIT"/>
    <property type="match status" value="1"/>
</dbReference>
<name>A0A4R5A878_9ACTN</name>
<dbReference type="Gene3D" id="3.40.50.300">
    <property type="entry name" value="P-loop containing nucleotide triphosphate hydrolases"/>
    <property type="match status" value="1"/>
</dbReference>
<keyword evidence="2" id="KW-0547">Nucleotide-binding</keyword>
<evidence type="ECO:0000313" key="6">
    <source>
        <dbReference type="EMBL" id="TDD65852.1"/>
    </source>
</evidence>
<gene>
    <name evidence="6" type="ORF">E1262_23850</name>
</gene>
<accession>A0A4R5A878</accession>
<feature type="region of interest" description="Disordered" evidence="4">
    <location>
        <begin position="40"/>
        <end position="113"/>
    </location>
</feature>
<evidence type="ECO:0000256" key="4">
    <source>
        <dbReference type="SAM" id="MobiDB-lite"/>
    </source>
</evidence>
<dbReference type="SUPFAM" id="SSF52540">
    <property type="entry name" value="P-loop containing nucleoside triphosphate hydrolases"/>
    <property type="match status" value="1"/>
</dbReference>
<dbReference type="AlphaFoldDB" id="A0A4R5A878"/>
<dbReference type="InterPro" id="IPR027417">
    <property type="entry name" value="P-loop_NTPase"/>
</dbReference>